<reference evidence="1" key="2">
    <citation type="journal article" date="2015" name="Data Brief">
        <title>Shoot transcriptome of the giant reed, Arundo donax.</title>
        <authorList>
            <person name="Barrero R.A."/>
            <person name="Guerrero F.D."/>
            <person name="Moolhuijzen P."/>
            <person name="Goolsby J.A."/>
            <person name="Tidwell J."/>
            <person name="Bellgard S.E."/>
            <person name="Bellgard M.I."/>
        </authorList>
    </citation>
    <scope>NUCLEOTIDE SEQUENCE</scope>
    <source>
        <tissue evidence="1">Shoot tissue taken approximately 20 cm above the soil surface</tissue>
    </source>
</reference>
<dbReference type="EMBL" id="GBRH01191275">
    <property type="protein sequence ID" value="JAE06621.1"/>
    <property type="molecule type" value="Transcribed_RNA"/>
</dbReference>
<protein>
    <submittedName>
        <fullName evidence="1">Uncharacterized protein</fullName>
    </submittedName>
</protein>
<proteinExistence type="predicted"/>
<reference evidence="1" key="1">
    <citation type="submission" date="2014-09" db="EMBL/GenBank/DDBJ databases">
        <authorList>
            <person name="Magalhaes I.L.F."/>
            <person name="Oliveira U."/>
            <person name="Santos F.R."/>
            <person name="Vidigal T.H.D.A."/>
            <person name="Brescovit A.D."/>
            <person name="Santos A.J."/>
        </authorList>
    </citation>
    <scope>NUCLEOTIDE SEQUENCE</scope>
    <source>
        <tissue evidence="1">Shoot tissue taken approximately 20 cm above the soil surface</tissue>
    </source>
</reference>
<accession>A0A0A9F939</accession>
<evidence type="ECO:0000313" key="1">
    <source>
        <dbReference type="EMBL" id="JAE06621.1"/>
    </source>
</evidence>
<organism evidence="1">
    <name type="scientific">Arundo donax</name>
    <name type="common">Giant reed</name>
    <name type="synonym">Donax arundinaceus</name>
    <dbReference type="NCBI Taxonomy" id="35708"/>
    <lineage>
        <taxon>Eukaryota</taxon>
        <taxon>Viridiplantae</taxon>
        <taxon>Streptophyta</taxon>
        <taxon>Embryophyta</taxon>
        <taxon>Tracheophyta</taxon>
        <taxon>Spermatophyta</taxon>
        <taxon>Magnoliopsida</taxon>
        <taxon>Liliopsida</taxon>
        <taxon>Poales</taxon>
        <taxon>Poaceae</taxon>
        <taxon>PACMAD clade</taxon>
        <taxon>Arundinoideae</taxon>
        <taxon>Arundineae</taxon>
        <taxon>Arundo</taxon>
    </lineage>
</organism>
<dbReference type="AlphaFoldDB" id="A0A0A9F939"/>
<sequence length="31" mass="3401">MAGLHFPCCQNVPDVGLVNVTIRLYSCVFGF</sequence>
<name>A0A0A9F939_ARUDO</name>